<dbReference type="EMBL" id="CDGG01000001">
    <property type="protein sequence ID" value="CEI82146.1"/>
    <property type="molecule type" value="Genomic_DNA"/>
</dbReference>
<gene>
    <name evidence="1" type="ORF">BN997_02004</name>
</gene>
<dbReference type="Gene3D" id="3.30.429.10">
    <property type="entry name" value="Macrophage Migration Inhibitory Factor"/>
    <property type="match status" value="1"/>
</dbReference>
<proteinExistence type="predicted"/>
<evidence type="ECO:0000313" key="1">
    <source>
        <dbReference type="EMBL" id="CEI82146.1"/>
    </source>
</evidence>
<dbReference type="SUPFAM" id="SSF55331">
    <property type="entry name" value="Tautomerase/MIF"/>
    <property type="match status" value="1"/>
</dbReference>
<dbReference type="STRING" id="545501.BN997_02004"/>
<accession>A0A0A1MT35</accession>
<dbReference type="InterPro" id="IPR014347">
    <property type="entry name" value="Tautomerase/MIF_sf"/>
</dbReference>
<evidence type="ECO:0000313" key="2">
    <source>
        <dbReference type="Proteomes" id="UP000040453"/>
    </source>
</evidence>
<dbReference type="Pfam" id="PF14552">
    <property type="entry name" value="Tautomerase_2"/>
    <property type="match status" value="1"/>
</dbReference>
<dbReference type="AlphaFoldDB" id="A0A0A1MT35"/>
<dbReference type="OrthoDB" id="9804765at2"/>
<keyword evidence="2" id="KW-1185">Reference proteome</keyword>
<dbReference type="RefSeq" id="WP_042531760.1">
    <property type="nucleotide sequence ID" value="NZ_CAXOIH010000015.1"/>
</dbReference>
<dbReference type="InterPro" id="IPR037479">
    <property type="entry name" value="Tauto_MSAD"/>
</dbReference>
<dbReference type="PANTHER" id="PTHR38460">
    <property type="entry name" value="TAUTOMERASE YOLI-RELATED"/>
    <property type="match status" value="1"/>
</dbReference>
<organism evidence="1 2">
    <name type="scientific">Oceanobacillus oncorhynchi</name>
    <dbReference type="NCBI Taxonomy" id="545501"/>
    <lineage>
        <taxon>Bacteria</taxon>
        <taxon>Bacillati</taxon>
        <taxon>Bacillota</taxon>
        <taxon>Bacilli</taxon>
        <taxon>Bacillales</taxon>
        <taxon>Bacillaceae</taxon>
        <taxon>Oceanobacillus</taxon>
    </lineage>
</organism>
<reference evidence="1 2" key="1">
    <citation type="submission" date="2014-11" db="EMBL/GenBank/DDBJ databases">
        <authorList>
            <person name="Urmite Genomes Urmite Genomes"/>
        </authorList>
    </citation>
    <scope>NUCLEOTIDE SEQUENCE [LARGE SCALE GENOMIC DNA]</scope>
    <source>
        <strain evidence="1 2">Oc5</strain>
    </source>
</reference>
<name>A0A0A1MT35_9BACI</name>
<dbReference type="PANTHER" id="PTHR38460:SF1">
    <property type="entry name" value="TAUTOMERASE YOLI-RELATED"/>
    <property type="match status" value="1"/>
</dbReference>
<protein>
    <submittedName>
        <fullName evidence="1">Tautomerase enzyme</fullName>
    </submittedName>
</protein>
<sequence length="129" mass="14823">MPLIKVDLIKGREPEEIKQILDAAHQVVLEAFHVPEGDRYQVVTQHEPYEMIMKDTGLGFERSDNVILFTVISTQRTDKMKKDFYQLLTERLEQQCQVDPKDVMITFVTNGAGEWSFGFGKAQFLTGDL</sequence>
<dbReference type="Proteomes" id="UP000040453">
    <property type="component" value="Unassembled WGS sequence"/>
</dbReference>